<reference evidence="4" key="1">
    <citation type="journal article" date="2019" name="Int. J. Syst. Evol. Microbiol.">
        <title>The Global Catalogue of Microorganisms (GCM) 10K type strain sequencing project: providing services to taxonomists for standard genome sequencing and annotation.</title>
        <authorList>
            <consortium name="The Broad Institute Genomics Platform"/>
            <consortium name="The Broad Institute Genome Sequencing Center for Infectious Disease"/>
            <person name="Wu L."/>
            <person name="Ma J."/>
        </authorList>
    </citation>
    <scope>NUCLEOTIDE SEQUENCE [LARGE SCALE GENOMIC DNA]</scope>
    <source>
        <strain evidence="4">CCUG 58938</strain>
    </source>
</reference>
<dbReference type="SUPFAM" id="SSF52266">
    <property type="entry name" value="SGNH hydrolase"/>
    <property type="match status" value="1"/>
</dbReference>
<comment type="caution">
    <text evidence="3">The sequence shown here is derived from an EMBL/GenBank/DDBJ whole genome shotgun (WGS) entry which is preliminary data.</text>
</comment>
<name>A0ABW3K2Q7_9BACT</name>
<dbReference type="PANTHER" id="PTHR22901">
    <property type="entry name" value="SIALATE O-ACETYLESTERASE"/>
    <property type="match status" value="1"/>
</dbReference>
<gene>
    <name evidence="3" type="ORF">ACFQ21_10375</name>
</gene>
<dbReference type="InterPro" id="IPR005181">
    <property type="entry name" value="SASA"/>
</dbReference>
<dbReference type="Gene3D" id="3.40.50.1110">
    <property type="entry name" value="SGNH hydrolase"/>
    <property type="match status" value="2"/>
</dbReference>
<dbReference type="RefSeq" id="WP_377578653.1">
    <property type="nucleotide sequence ID" value="NZ_JBHTKA010000002.1"/>
</dbReference>
<dbReference type="InterPro" id="IPR036514">
    <property type="entry name" value="SGNH_hydro_sf"/>
</dbReference>
<accession>A0ABW3K2Q7</accession>
<feature type="domain" description="Sialate O-acetylesterase" evidence="2">
    <location>
        <begin position="112"/>
        <end position="226"/>
    </location>
</feature>
<dbReference type="Proteomes" id="UP001597112">
    <property type="component" value="Unassembled WGS sequence"/>
</dbReference>
<protein>
    <submittedName>
        <fullName evidence="3">Sialate O-acetylesterase</fullName>
    </submittedName>
</protein>
<dbReference type="InterPro" id="IPR039329">
    <property type="entry name" value="SIAE"/>
</dbReference>
<dbReference type="Gene3D" id="2.60.40.10">
    <property type="entry name" value="Immunoglobulins"/>
    <property type="match status" value="1"/>
</dbReference>
<dbReference type="PANTHER" id="PTHR22901:SF0">
    <property type="entry name" value="SIALATE O-ACETYLESTERASE"/>
    <property type="match status" value="1"/>
</dbReference>
<dbReference type="InterPro" id="IPR008979">
    <property type="entry name" value="Galactose-bd-like_sf"/>
</dbReference>
<evidence type="ECO:0000313" key="4">
    <source>
        <dbReference type="Proteomes" id="UP001597112"/>
    </source>
</evidence>
<dbReference type="Pfam" id="PF03629">
    <property type="entry name" value="SASA"/>
    <property type="match status" value="2"/>
</dbReference>
<proteinExistence type="predicted"/>
<keyword evidence="1" id="KW-0378">Hydrolase</keyword>
<feature type="domain" description="Sialate O-acetylesterase" evidence="2">
    <location>
        <begin position="411"/>
        <end position="503"/>
    </location>
</feature>
<sequence length="643" mass="71607">MKTTRTTFSLRTRIFVAFVLSCIVFSLHAEITLPKIFSDNMVLQRNEPIRVWGWAKASESVTVTFNGATAKTKADKNGSWTVSLKAMPHGGPYELVVKGKNTITLRNILIGDVWVGSGQSNMEWTIKDTNHAREEIANANHPQIRLFTVPKAMSFDAQKDLAGGQWQECTPNTLGDFSAVAYFFGRKLNADLNIPIGLVNSSWGGTNIQTWMSWDIMSGKDEYKKLDMAALREAAKGVPEKQRKFADAVANEKGKLEKWYESANTDGWKKITLPKLWEQTEIGDADGIVWFRKEFTVSAEDIGKAAVLHLGPIDDADETYLNGKQVGGMNGWNIDRHYTIAGNVLQPGKNVLTVKVYDGAGGGGIYGASEKLNLEVNNKHIDLTGEWQYKISVLNTQYGLQATGPNAYPSQLYNAMIAPIIPMPIKGVIWYQGEANTWEAARYQKLFPELINNWRTKWNKQFPFFWVQLANFMAPDSLPVSSDWAALREAQSMTLSVPATGQAVIIDIGEANDIHPRNKQDVGLRLALSALKVAYNQNVVSSGPVYKSMQKVDNKLVLTFENTGSGLQVKDKYGYLKAFAIAGEDQKFAWAKAYVEGNNVIVYHPDIKNPVAVRYAWGNNPDDANLYNKEGLPASPFRTDNWK</sequence>
<keyword evidence="4" id="KW-1185">Reference proteome</keyword>
<evidence type="ECO:0000313" key="3">
    <source>
        <dbReference type="EMBL" id="MFD0999716.1"/>
    </source>
</evidence>
<organism evidence="3 4">
    <name type="scientific">Ohtaekwangia kribbensis</name>
    <dbReference type="NCBI Taxonomy" id="688913"/>
    <lineage>
        <taxon>Bacteria</taxon>
        <taxon>Pseudomonadati</taxon>
        <taxon>Bacteroidota</taxon>
        <taxon>Cytophagia</taxon>
        <taxon>Cytophagales</taxon>
        <taxon>Fulvivirgaceae</taxon>
        <taxon>Ohtaekwangia</taxon>
    </lineage>
</organism>
<dbReference type="EMBL" id="JBHTKA010000002">
    <property type="protein sequence ID" value="MFD0999716.1"/>
    <property type="molecule type" value="Genomic_DNA"/>
</dbReference>
<evidence type="ECO:0000259" key="2">
    <source>
        <dbReference type="Pfam" id="PF03629"/>
    </source>
</evidence>
<dbReference type="InterPro" id="IPR013783">
    <property type="entry name" value="Ig-like_fold"/>
</dbReference>
<dbReference type="SUPFAM" id="SSF49785">
    <property type="entry name" value="Galactose-binding domain-like"/>
    <property type="match status" value="1"/>
</dbReference>
<evidence type="ECO:0000256" key="1">
    <source>
        <dbReference type="ARBA" id="ARBA00022801"/>
    </source>
</evidence>